<accession>A0ABU3V4B8</accession>
<keyword evidence="3 6" id="KW-0378">Hydrolase</keyword>
<keyword evidence="8" id="KW-0812">Transmembrane</keyword>
<dbReference type="EC" id="3.4.24.-" evidence="10"/>
<evidence type="ECO:0000259" key="9">
    <source>
        <dbReference type="Pfam" id="PF01435"/>
    </source>
</evidence>
<proteinExistence type="inferred from homology"/>
<evidence type="ECO:0000256" key="3">
    <source>
        <dbReference type="ARBA" id="ARBA00022801"/>
    </source>
</evidence>
<dbReference type="InterPro" id="IPR001915">
    <property type="entry name" value="Peptidase_M48"/>
</dbReference>
<dbReference type="EMBL" id="JARAKF010000002">
    <property type="protein sequence ID" value="MDU9001007.1"/>
    <property type="molecule type" value="Genomic_DNA"/>
</dbReference>
<protein>
    <submittedName>
        <fullName evidence="10">M48 family metalloprotease</fullName>
        <ecNumber evidence="10">3.4.24.-</ecNumber>
    </submittedName>
</protein>
<keyword evidence="1 6" id="KW-0645">Protease</keyword>
<keyword evidence="2" id="KW-0479">Metal-binding</keyword>
<organism evidence="10 11">
    <name type="scientific">Streptomyces mirabilis</name>
    <dbReference type="NCBI Taxonomy" id="68239"/>
    <lineage>
        <taxon>Bacteria</taxon>
        <taxon>Bacillati</taxon>
        <taxon>Actinomycetota</taxon>
        <taxon>Actinomycetes</taxon>
        <taxon>Kitasatosporales</taxon>
        <taxon>Streptomycetaceae</taxon>
        <taxon>Streptomyces</taxon>
    </lineage>
</organism>
<evidence type="ECO:0000256" key="1">
    <source>
        <dbReference type="ARBA" id="ARBA00022670"/>
    </source>
</evidence>
<evidence type="ECO:0000313" key="10">
    <source>
        <dbReference type="EMBL" id="MDU9001007.1"/>
    </source>
</evidence>
<keyword evidence="4 6" id="KW-0862">Zinc</keyword>
<dbReference type="GO" id="GO:0008237">
    <property type="term" value="F:metallopeptidase activity"/>
    <property type="evidence" value="ECO:0007669"/>
    <property type="project" value="UniProtKB-KW"/>
</dbReference>
<comment type="similarity">
    <text evidence="6">Belongs to the peptidase M48 family.</text>
</comment>
<reference evidence="10 11" key="1">
    <citation type="submission" date="2023-02" db="EMBL/GenBank/DDBJ databases">
        <authorList>
            <person name="Maleckis M."/>
        </authorList>
    </citation>
    <scope>NUCLEOTIDE SEQUENCE [LARGE SCALE GENOMIC DNA]</scope>
    <source>
        <strain evidence="10 11">P8-A2</strain>
    </source>
</reference>
<keyword evidence="5 6" id="KW-0482">Metalloprotease</keyword>
<dbReference type="Gene3D" id="3.30.2010.10">
    <property type="entry name" value="Metalloproteases ('zincins'), catalytic domain"/>
    <property type="match status" value="1"/>
</dbReference>
<keyword evidence="8" id="KW-0472">Membrane</keyword>
<feature type="domain" description="Peptidase M48" evidence="9">
    <location>
        <begin position="122"/>
        <end position="164"/>
    </location>
</feature>
<evidence type="ECO:0000256" key="2">
    <source>
        <dbReference type="ARBA" id="ARBA00022723"/>
    </source>
</evidence>
<dbReference type="Proteomes" id="UP001257627">
    <property type="component" value="Unassembled WGS sequence"/>
</dbReference>
<keyword evidence="11" id="KW-1185">Reference proteome</keyword>
<feature type="region of interest" description="Disordered" evidence="7">
    <location>
        <begin position="185"/>
        <end position="213"/>
    </location>
</feature>
<dbReference type="RefSeq" id="WP_266944829.1">
    <property type="nucleotide sequence ID" value="NZ_JAPEMK010000003.1"/>
</dbReference>
<sequence>MRHSLIYLPLLFPVPAALAARPLAERLAPWLATWLLTTCALALAALSCVALGVLVVAGLVRLPLAALVGDWSPATVPSGDSVSKIEAAAAGALLVAAVLAGVRMLWRRMRALAAAAFEAACLPGPGRVVVSTGMLDALNHADRKAMLAHERAHLAYHHYAFVAAAHLAAACNPLLRPAAAARSPARWARPPWPPPTTPPADGSPKPSSDCSNAAVPHCTAPVPCHAVSPPCSPSRTPAPRR</sequence>
<evidence type="ECO:0000256" key="5">
    <source>
        <dbReference type="ARBA" id="ARBA00023049"/>
    </source>
</evidence>
<name>A0ABU3V4B8_9ACTN</name>
<dbReference type="Pfam" id="PF01435">
    <property type="entry name" value="Peptidase_M48"/>
    <property type="match status" value="1"/>
</dbReference>
<keyword evidence="8" id="KW-1133">Transmembrane helix</keyword>
<evidence type="ECO:0000313" key="11">
    <source>
        <dbReference type="Proteomes" id="UP001257627"/>
    </source>
</evidence>
<comment type="caution">
    <text evidence="10">The sequence shown here is derived from an EMBL/GenBank/DDBJ whole genome shotgun (WGS) entry which is preliminary data.</text>
</comment>
<evidence type="ECO:0000256" key="6">
    <source>
        <dbReference type="RuleBase" id="RU003983"/>
    </source>
</evidence>
<comment type="cofactor">
    <cofactor evidence="6">
        <name>Zn(2+)</name>
        <dbReference type="ChEBI" id="CHEBI:29105"/>
    </cofactor>
    <text evidence="6">Binds 1 zinc ion per subunit.</text>
</comment>
<gene>
    <name evidence="10" type="ORF">PU648_53815</name>
</gene>
<feature type="transmembrane region" description="Helical" evidence="8">
    <location>
        <begin position="29"/>
        <end position="46"/>
    </location>
</feature>
<feature type="transmembrane region" description="Helical" evidence="8">
    <location>
        <begin position="88"/>
        <end position="106"/>
    </location>
</feature>
<evidence type="ECO:0000256" key="7">
    <source>
        <dbReference type="SAM" id="MobiDB-lite"/>
    </source>
</evidence>
<evidence type="ECO:0000256" key="8">
    <source>
        <dbReference type="SAM" id="Phobius"/>
    </source>
</evidence>
<evidence type="ECO:0000256" key="4">
    <source>
        <dbReference type="ARBA" id="ARBA00022833"/>
    </source>
</evidence>